<dbReference type="AlphaFoldDB" id="A0A9D1ZL24"/>
<feature type="transmembrane region" description="Helical" evidence="1">
    <location>
        <begin position="43"/>
        <end position="63"/>
    </location>
</feature>
<evidence type="ECO:0000313" key="2">
    <source>
        <dbReference type="EMBL" id="HIY91730.1"/>
    </source>
</evidence>
<feature type="transmembrane region" description="Helical" evidence="1">
    <location>
        <begin position="12"/>
        <end position="31"/>
    </location>
</feature>
<evidence type="ECO:0008006" key="4">
    <source>
        <dbReference type="Google" id="ProtNLM"/>
    </source>
</evidence>
<sequence length="145" mass="16485">MKKVRLHRSTTHKIFNAFGVVFIAIIILLILMSRLVRTSNIDVTSVCGFLLIVPLTGVVGAVNEKEKQHISFVALNMTFWIMVALGLSFLNFEFSKRWALGLGFFAAATSILITVSDTVFQNEADKWMIQRKINERDRAKKHDKE</sequence>
<keyword evidence="1" id="KW-1133">Transmembrane helix</keyword>
<accession>A0A9D1ZL24</accession>
<evidence type="ECO:0000313" key="3">
    <source>
        <dbReference type="Proteomes" id="UP000824013"/>
    </source>
</evidence>
<gene>
    <name evidence="2" type="ORF">H9820_02145</name>
</gene>
<evidence type="ECO:0000256" key="1">
    <source>
        <dbReference type="SAM" id="Phobius"/>
    </source>
</evidence>
<dbReference type="Proteomes" id="UP000824013">
    <property type="component" value="Unassembled WGS sequence"/>
</dbReference>
<proteinExistence type="predicted"/>
<organism evidence="2 3">
    <name type="scientific">Candidatus Companilactobacillus pullicola</name>
    <dbReference type="NCBI Taxonomy" id="2838523"/>
    <lineage>
        <taxon>Bacteria</taxon>
        <taxon>Bacillati</taxon>
        <taxon>Bacillota</taxon>
        <taxon>Bacilli</taxon>
        <taxon>Lactobacillales</taxon>
        <taxon>Lactobacillaceae</taxon>
        <taxon>Companilactobacillus</taxon>
    </lineage>
</organism>
<keyword evidence="1" id="KW-0472">Membrane</keyword>
<protein>
    <recommendedName>
        <fullName evidence="4">DUF3021 domain-containing protein</fullName>
    </recommendedName>
</protein>
<name>A0A9D1ZL24_9LACO</name>
<comment type="caution">
    <text evidence="2">The sequence shown here is derived from an EMBL/GenBank/DDBJ whole genome shotgun (WGS) entry which is preliminary data.</text>
</comment>
<reference evidence="2" key="1">
    <citation type="journal article" date="2021" name="PeerJ">
        <title>Extensive microbial diversity within the chicken gut microbiome revealed by metagenomics and culture.</title>
        <authorList>
            <person name="Gilroy R."/>
            <person name="Ravi A."/>
            <person name="Getino M."/>
            <person name="Pursley I."/>
            <person name="Horton D.L."/>
            <person name="Alikhan N.F."/>
            <person name="Baker D."/>
            <person name="Gharbi K."/>
            <person name="Hall N."/>
            <person name="Watson M."/>
            <person name="Adriaenssens E.M."/>
            <person name="Foster-Nyarko E."/>
            <person name="Jarju S."/>
            <person name="Secka A."/>
            <person name="Antonio M."/>
            <person name="Oren A."/>
            <person name="Chaudhuri R.R."/>
            <person name="La Ragione R."/>
            <person name="Hildebrand F."/>
            <person name="Pallen M.J."/>
        </authorList>
    </citation>
    <scope>NUCLEOTIDE SEQUENCE</scope>
    <source>
        <strain evidence="2">3204</strain>
    </source>
</reference>
<dbReference type="EMBL" id="DXCM01000021">
    <property type="protein sequence ID" value="HIY91730.1"/>
    <property type="molecule type" value="Genomic_DNA"/>
</dbReference>
<feature type="transmembrane region" description="Helical" evidence="1">
    <location>
        <begin position="70"/>
        <end position="92"/>
    </location>
</feature>
<keyword evidence="1" id="KW-0812">Transmembrane</keyword>
<feature type="transmembrane region" description="Helical" evidence="1">
    <location>
        <begin position="98"/>
        <end position="120"/>
    </location>
</feature>
<reference evidence="2" key="2">
    <citation type="submission" date="2021-04" db="EMBL/GenBank/DDBJ databases">
        <authorList>
            <person name="Gilroy R."/>
        </authorList>
    </citation>
    <scope>NUCLEOTIDE SEQUENCE</scope>
    <source>
        <strain evidence="2">3204</strain>
    </source>
</reference>